<reference evidence="3 4" key="1">
    <citation type="submission" date="2015-09" db="EMBL/GenBank/DDBJ databases">
        <title>Atta colombica WGS genome.</title>
        <authorList>
            <person name="Nygaard S."/>
            <person name="Hu H."/>
            <person name="Boomsma J."/>
            <person name="Zhang G."/>
        </authorList>
    </citation>
    <scope>NUCLEOTIDE SEQUENCE [LARGE SCALE GENOMIC DNA]</scope>
    <source>
        <strain evidence="3">Treedump-2</strain>
        <tissue evidence="3">Whole body</tissue>
    </source>
</reference>
<accession>A0A195BCJ5</accession>
<dbReference type="STRING" id="520822.A0A195BCJ5"/>
<keyword evidence="4" id="KW-1185">Reference proteome</keyword>
<proteinExistence type="predicted"/>
<evidence type="ECO:0000313" key="3">
    <source>
        <dbReference type="EMBL" id="KYM81915.1"/>
    </source>
</evidence>
<feature type="compositionally biased region" description="Basic and acidic residues" evidence="1">
    <location>
        <begin position="162"/>
        <end position="174"/>
    </location>
</feature>
<dbReference type="Pfam" id="PF14770">
    <property type="entry name" value="TMEM18"/>
    <property type="match status" value="1"/>
</dbReference>
<feature type="transmembrane region" description="Helical" evidence="2">
    <location>
        <begin position="111"/>
        <end position="134"/>
    </location>
</feature>
<keyword evidence="2" id="KW-1133">Transmembrane helix</keyword>
<dbReference type="Proteomes" id="UP000078540">
    <property type="component" value="Unassembled WGS sequence"/>
</dbReference>
<evidence type="ECO:0000313" key="4">
    <source>
        <dbReference type="Proteomes" id="UP000078540"/>
    </source>
</evidence>
<keyword evidence="2 3" id="KW-0812">Transmembrane</keyword>
<protein>
    <submittedName>
        <fullName evidence="3">Transmembrane protein 18</fullName>
    </submittedName>
</protein>
<dbReference type="EMBL" id="KQ976528">
    <property type="protein sequence ID" value="KYM81915.1"/>
    <property type="molecule type" value="Genomic_DNA"/>
</dbReference>
<evidence type="ECO:0000256" key="1">
    <source>
        <dbReference type="SAM" id="MobiDB-lite"/>
    </source>
</evidence>
<dbReference type="AlphaFoldDB" id="A0A195BCJ5"/>
<sequence>MFSKTEKAFILQCIKVYKSLPALWDIKSKDYCMDEKMMLTILINKYYFKEMHFLQEIIQNSCSTMTQRNSVQIDPLIISLLLVYFSESINEVAATNWMVFSRQQYFDSQGWFISIVFSVPILMNCMIMVASWLYQSSQLMTSLKRAQLRQQAINRQTNGEATNERTVVRPRQSDGEATNVRTAARPRQSDGEATNEVTAARLKHE</sequence>
<organism evidence="3 4">
    <name type="scientific">Atta colombica</name>
    <dbReference type="NCBI Taxonomy" id="520822"/>
    <lineage>
        <taxon>Eukaryota</taxon>
        <taxon>Metazoa</taxon>
        <taxon>Ecdysozoa</taxon>
        <taxon>Arthropoda</taxon>
        <taxon>Hexapoda</taxon>
        <taxon>Insecta</taxon>
        <taxon>Pterygota</taxon>
        <taxon>Neoptera</taxon>
        <taxon>Endopterygota</taxon>
        <taxon>Hymenoptera</taxon>
        <taxon>Apocrita</taxon>
        <taxon>Aculeata</taxon>
        <taxon>Formicoidea</taxon>
        <taxon>Formicidae</taxon>
        <taxon>Myrmicinae</taxon>
        <taxon>Atta</taxon>
    </lineage>
</organism>
<dbReference type="InterPro" id="IPR026721">
    <property type="entry name" value="TMEM18"/>
</dbReference>
<keyword evidence="2" id="KW-0472">Membrane</keyword>
<feature type="region of interest" description="Disordered" evidence="1">
    <location>
        <begin position="156"/>
        <end position="205"/>
    </location>
</feature>
<name>A0A195BCJ5_9HYME</name>
<gene>
    <name evidence="3" type="ORF">ALC53_07707</name>
</gene>
<evidence type="ECO:0000256" key="2">
    <source>
        <dbReference type="SAM" id="Phobius"/>
    </source>
</evidence>
<feature type="transmembrane region" description="Helical" evidence="2">
    <location>
        <begin position="76"/>
        <end position="99"/>
    </location>
</feature>